<dbReference type="GO" id="GO:0003677">
    <property type="term" value="F:DNA binding"/>
    <property type="evidence" value="ECO:0007669"/>
    <property type="project" value="UniProtKB-KW"/>
</dbReference>
<dbReference type="PANTHER" id="PTHR33175">
    <property type="entry name" value="DNA-BINDING PROTEIN HU"/>
    <property type="match status" value="1"/>
</dbReference>
<dbReference type="Pfam" id="PF00216">
    <property type="entry name" value="Bac_DNA_binding"/>
    <property type="match status" value="1"/>
</dbReference>
<dbReference type="EMBL" id="PHHC01000089">
    <property type="protein sequence ID" value="PPE03601.1"/>
    <property type="molecule type" value="Genomic_DNA"/>
</dbReference>
<dbReference type="PRINTS" id="PR01727">
    <property type="entry name" value="DNABINDINGHU"/>
</dbReference>
<dbReference type="PROSITE" id="PS00045">
    <property type="entry name" value="HISTONE_LIKE"/>
    <property type="match status" value="1"/>
</dbReference>
<evidence type="ECO:0000313" key="4">
    <source>
        <dbReference type="EMBL" id="PPE03601.1"/>
    </source>
</evidence>
<evidence type="ECO:0000256" key="3">
    <source>
        <dbReference type="RuleBase" id="RU003939"/>
    </source>
</evidence>
<dbReference type="OrthoDB" id="9804203at2"/>
<dbReference type="SMART" id="SM00411">
    <property type="entry name" value="BHL"/>
    <property type="match status" value="1"/>
</dbReference>
<comment type="caution">
    <text evidence="4">The sequence shown here is derived from an EMBL/GenBank/DDBJ whole genome shotgun (WGS) entry which is preliminary data.</text>
</comment>
<keyword evidence="5" id="KW-1185">Reference proteome</keyword>
<evidence type="ECO:0000313" key="5">
    <source>
        <dbReference type="Proteomes" id="UP000239425"/>
    </source>
</evidence>
<dbReference type="AlphaFoldDB" id="A0A2S5R8D7"/>
<dbReference type="Gene3D" id="4.10.520.10">
    <property type="entry name" value="IHF-like DNA-binding proteins"/>
    <property type="match status" value="1"/>
</dbReference>
<comment type="similarity">
    <text evidence="1 3">Belongs to the bacterial histone-like protein family.</text>
</comment>
<organism evidence="4 5">
    <name type="scientific">Holospora curviuscula</name>
    <dbReference type="NCBI Taxonomy" id="1082868"/>
    <lineage>
        <taxon>Bacteria</taxon>
        <taxon>Pseudomonadati</taxon>
        <taxon>Pseudomonadota</taxon>
        <taxon>Alphaproteobacteria</taxon>
        <taxon>Holosporales</taxon>
        <taxon>Holosporaceae</taxon>
        <taxon>Holospora</taxon>
    </lineage>
</organism>
<gene>
    <name evidence="4" type="ORF">HCUR_00941</name>
</gene>
<keyword evidence="2" id="KW-0238">DNA-binding</keyword>
<dbReference type="GO" id="GO:0005829">
    <property type="term" value="C:cytosol"/>
    <property type="evidence" value="ECO:0007669"/>
    <property type="project" value="TreeGrafter"/>
</dbReference>
<evidence type="ECO:0000256" key="2">
    <source>
        <dbReference type="ARBA" id="ARBA00023125"/>
    </source>
</evidence>
<dbReference type="InterPro" id="IPR020816">
    <property type="entry name" value="Histone-like_DNA-bd_CS"/>
</dbReference>
<dbReference type="InterPro" id="IPR000119">
    <property type="entry name" value="Hist_DNA-bd"/>
</dbReference>
<dbReference type="PANTHER" id="PTHR33175:SF2">
    <property type="entry name" value="INTEGRATION HOST FACTOR SUBUNIT ALPHA"/>
    <property type="match status" value="1"/>
</dbReference>
<proteinExistence type="inferred from homology"/>
<accession>A0A2S5R8D7</accession>
<dbReference type="SUPFAM" id="SSF47729">
    <property type="entry name" value="IHF-like DNA-binding proteins"/>
    <property type="match status" value="1"/>
</dbReference>
<dbReference type="GO" id="GO:0030527">
    <property type="term" value="F:structural constituent of chromatin"/>
    <property type="evidence" value="ECO:0007669"/>
    <property type="project" value="InterPro"/>
</dbReference>
<reference evidence="4 5" key="1">
    <citation type="submission" date="2017-11" db="EMBL/GenBank/DDBJ databases">
        <title>Comparative genomic analysis of Holospora spp., intranuclear symbionts of paramecia.</title>
        <authorList>
            <person name="Garushyants S.K."/>
            <person name="Beliavskaya A."/>
            <person name="Malko D.B."/>
            <person name="Logacheva M.D."/>
            <person name="Rautian M.S."/>
            <person name="Gelfand M.S."/>
        </authorList>
    </citation>
    <scope>NUCLEOTIDE SEQUENCE [LARGE SCALE GENOMIC DNA]</scope>
    <source>
        <strain evidence="5">02AZ16</strain>
    </source>
</reference>
<protein>
    <submittedName>
        <fullName evidence="4">Integration host factor subunit alpha</fullName>
    </submittedName>
</protein>
<dbReference type="RefSeq" id="WP_104206949.1">
    <property type="nucleotide sequence ID" value="NZ_PHHC01000089.1"/>
</dbReference>
<evidence type="ECO:0000256" key="1">
    <source>
        <dbReference type="ARBA" id="ARBA00010529"/>
    </source>
</evidence>
<dbReference type="InterPro" id="IPR010992">
    <property type="entry name" value="IHF-like_DNA-bd_dom_sf"/>
</dbReference>
<name>A0A2S5R8D7_9PROT</name>
<dbReference type="Proteomes" id="UP000239425">
    <property type="component" value="Unassembled WGS sequence"/>
</dbReference>
<sequence>MNINKCKIIRVSLYKVFQKRLKVNEKEAHYLLEKILDQLKRAFLNVQDPRIKISSFGTFMVTHKKERMGRNPRTLVKSVILPRRKITFRASKGLLQKLNHPSTEEML</sequence>